<dbReference type="PANTHER" id="PTHR13789:SF309">
    <property type="entry name" value="PUTATIVE (AFU_ORTHOLOGUE AFUA_6G14510)-RELATED"/>
    <property type="match status" value="1"/>
</dbReference>
<name>E4US48_ARTGP</name>
<dbReference type="OrthoDB" id="417877at2759"/>
<accession>E4US48</accession>
<sequence length="437" mass="48709">MEPGGDFSRNHTLKIAIVGVGLAGAAAAFFLKSVPNIEVQLYERSKVHRKIGAWLGLTPTAQNLLEQICGEDSVESICARTYGKPVKRHWRTGEILFQPEPVPDSLTKTEKQRLRATANTVRQDVHRILLDEIPREQIHMGMKAVDFSVHDGKVTVLFEDNGPVEADLLIVSDGINSLRIIDHMKKLRAKIYPDIKPRHLPCLQYIETFDKADLIAAIPNLSDGVTHFINGDMLAFVGDMLMGSSRARIARVLSYAYQLTLTRLDAEAGLKEQGLEGRLLGPSSYLQVLDHSKNMGVFPISREIWLESLITQGSVCFVGDSAHPTGAALGAGCSFAFEDSKTLGLSLSYAHTVAKRWSPKTVRFALDLYDEARRSHLRKVFRLLEREDLSYSGMMKDEATQEDERREKVKGTSWLTNFDPDVDFAAACARLSKSHNF</sequence>
<dbReference type="Proteomes" id="UP000002669">
    <property type="component" value="Unassembled WGS sequence"/>
</dbReference>
<dbReference type="OMA" id="VWLNEHD"/>
<dbReference type="VEuPathDB" id="FungiDB:MGYG_03468"/>
<comment type="similarity">
    <text evidence="1">Belongs to the paxM FAD-dependent monooxygenase family.</text>
</comment>
<keyword evidence="4" id="KW-0812">Transmembrane</keyword>
<evidence type="ECO:0000256" key="2">
    <source>
        <dbReference type="ARBA" id="ARBA00023002"/>
    </source>
</evidence>
<dbReference type="InterPro" id="IPR050493">
    <property type="entry name" value="FAD-dep_Monooxygenase_BioMet"/>
</dbReference>
<evidence type="ECO:0000256" key="1">
    <source>
        <dbReference type="ARBA" id="ARBA00007992"/>
    </source>
</evidence>
<feature type="transmembrane region" description="Helical" evidence="4">
    <location>
        <begin position="12"/>
        <end position="31"/>
    </location>
</feature>
<organism evidence="6">
    <name type="scientific">Arthroderma gypseum (strain ATCC MYA-4604 / CBS 118893)</name>
    <name type="common">Microsporum gypseum</name>
    <dbReference type="NCBI Taxonomy" id="535722"/>
    <lineage>
        <taxon>Eukaryota</taxon>
        <taxon>Fungi</taxon>
        <taxon>Dikarya</taxon>
        <taxon>Ascomycota</taxon>
        <taxon>Pezizomycotina</taxon>
        <taxon>Eurotiomycetes</taxon>
        <taxon>Eurotiomycetidae</taxon>
        <taxon>Onygenales</taxon>
        <taxon>Arthrodermataceae</taxon>
        <taxon>Nannizzia</taxon>
    </lineage>
</organism>
<keyword evidence="6" id="KW-1185">Reference proteome</keyword>
<dbReference type="SUPFAM" id="SSF51905">
    <property type="entry name" value="FAD/NAD(P)-binding domain"/>
    <property type="match status" value="1"/>
</dbReference>
<protein>
    <recommendedName>
        <fullName evidence="7">FAD-binding domain-containing protein</fullName>
    </recommendedName>
</protein>
<keyword evidence="2" id="KW-0560">Oxidoreductase</keyword>
<keyword evidence="4" id="KW-0472">Membrane</keyword>
<keyword evidence="4" id="KW-1133">Transmembrane helix</keyword>
<dbReference type="GO" id="GO:0004497">
    <property type="term" value="F:monooxygenase activity"/>
    <property type="evidence" value="ECO:0007669"/>
    <property type="project" value="UniProtKB-KW"/>
</dbReference>
<dbReference type="HOGENOM" id="CLU_009665_6_4_1"/>
<dbReference type="PRINTS" id="PR00420">
    <property type="entry name" value="RNGMNOXGNASE"/>
</dbReference>
<evidence type="ECO:0000256" key="3">
    <source>
        <dbReference type="ARBA" id="ARBA00023033"/>
    </source>
</evidence>
<dbReference type="RefSeq" id="XP_003173296.1">
    <property type="nucleotide sequence ID" value="XM_003173248.1"/>
</dbReference>
<keyword evidence="3" id="KW-0503">Monooxygenase</keyword>
<dbReference type="eggNOG" id="KOG2614">
    <property type="taxonomic scope" value="Eukaryota"/>
</dbReference>
<dbReference type="EMBL" id="DS989824">
    <property type="protein sequence ID" value="EFR00466.1"/>
    <property type="molecule type" value="Genomic_DNA"/>
</dbReference>
<dbReference type="GeneID" id="10028558"/>
<dbReference type="AlphaFoldDB" id="E4US48"/>
<gene>
    <name evidence="5" type="ORF">MGYG_03468</name>
</gene>
<dbReference type="InterPro" id="IPR036188">
    <property type="entry name" value="FAD/NAD-bd_sf"/>
</dbReference>
<dbReference type="Gene3D" id="3.50.50.60">
    <property type="entry name" value="FAD/NAD(P)-binding domain"/>
    <property type="match status" value="1"/>
</dbReference>
<dbReference type="PANTHER" id="PTHR13789">
    <property type="entry name" value="MONOOXYGENASE"/>
    <property type="match status" value="1"/>
</dbReference>
<proteinExistence type="inferred from homology"/>
<dbReference type="STRING" id="535722.E4US48"/>
<evidence type="ECO:0000256" key="4">
    <source>
        <dbReference type="SAM" id="Phobius"/>
    </source>
</evidence>
<evidence type="ECO:0000313" key="6">
    <source>
        <dbReference type="Proteomes" id="UP000002669"/>
    </source>
</evidence>
<evidence type="ECO:0000313" key="5">
    <source>
        <dbReference type="EMBL" id="EFR00466.1"/>
    </source>
</evidence>
<dbReference type="InParanoid" id="E4US48"/>
<reference evidence="6" key="1">
    <citation type="journal article" date="2012" name="MBio">
        <title>Comparative genome analysis of Trichophyton rubrum and related dermatophytes reveals candidate genes involved in infection.</title>
        <authorList>
            <person name="Martinez D.A."/>
            <person name="Oliver B.G."/>
            <person name="Graeser Y."/>
            <person name="Goldberg J.M."/>
            <person name="Li W."/>
            <person name="Martinez-Rossi N.M."/>
            <person name="Monod M."/>
            <person name="Shelest E."/>
            <person name="Barton R.C."/>
            <person name="Birch E."/>
            <person name="Brakhage A.A."/>
            <person name="Chen Z."/>
            <person name="Gurr S.J."/>
            <person name="Heiman D."/>
            <person name="Heitman J."/>
            <person name="Kosti I."/>
            <person name="Rossi A."/>
            <person name="Saif S."/>
            <person name="Samalova M."/>
            <person name="Saunders C.W."/>
            <person name="Shea T."/>
            <person name="Summerbell R.C."/>
            <person name="Xu J."/>
            <person name="Young S."/>
            <person name="Zeng Q."/>
            <person name="Birren B.W."/>
            <person name="Cuomo C.A."/>
            <person name="White T.C."/>
        </authorList>
    </citation>
    <scope>NUCLEOTIDE SEQUENCE [LARGE SCALE GENOMIC DNA]</scope>
    <source>
        <strain evidence="6">ATCC MYA-4604 / CBS 118893</strain>
    </source>
</reference>
<evidence type="ECO:0008006" key="7">
    <source>
        <dbReference type="Google" id="ProtNLM"/>
    </source>
</evidence>